<dbReference type="InterPro" id="IPR003333">
    <property type="entry name" value="CMAS"/>
</dbReference>
<evidence type="ECO:0000259" key="6">
    <source>
        <dbReference type="Pfam" id="PF25371"/>
    </source>
</evidence>
<dbReference type="InterPro" id="IPR057206">
    <property type="entry name" value="DUF7884"/>
</dbReference>
<evidence type="ECO:0000313" key="7">
    <source>
        <dbReference type="EMBL" id="QYN52977.1"/>
    </source>
</evidence>
<accession>A0ABX8W8C7</accession>
<evidence type="ECO:0000313" key="8">
    <source>
        <dbReference type="Proteomes" id="UP000826550"/>
    </source>
</evidence>
<protein>
    <submittedName>
        <fullName evidence="7">Class I SAM-dependent methyltransferase</fullName>
    </submittedName>
</protein>
<dbReference type="RefSeq" id="WP_220219798.1">
    <property type="nucleotide sequence ID" value="NZ_CP048268.1"/>
</dbReference>
<dbReference type="Proteomes" id="UP000826550">
    <property type="component" value="Chromosome"/>
</dbReference>
<feature type="domain" description="DUF7884" evidence="6">
    <location>
        <begin position="6"/>
        <end position="93"/>
    </location>
</feature>
<evidence type="ECO:0000256" key="2">
    <source>
        <dbReference type="ARBA" id="ARBA00022603"/>
    </source>
</evidence>
<dbReference type="PANTHER" id="PTHR43667:SF1">
    <property type="entry name" value="CYCLOPROPANE-FATTY-ACYL-PHOSPHOLIPID SYNTHASE"/>
    <property type="match status" value="1"/>
</dbReference>
<evidence type="ECO:0000256" key="1">
    <source>
        <dbReference type="ARBA" id="ARBA00010815"/>
    </source>
</evidence>
<dbReference type="PIRSF" id="PIRSF003085">
    <property type="entry name" value="CMAS"/>
    <property type="match status" value="1"/>
</dbReference>
<keyword evidence="8" id="KW-1185">Reference proteome</keyword>
<sequence>MLEKSFYKKMLSKSFPFPIKVSYWDGKSEIYGNGTPNIEIVFNEKIPISDITRNASLALGEAYMDKKIEINGSLQKLIFGAYESADSFMRSSKFRKFMPHQKHTEEQSEKDVQSHYDIGNDFYRLWLDPTMTYSCAYFKKDNEDDLEKAQIDKIKHILEKLNPEKGKTLLDIGCGWGTLMLTAAKEYGLKVTGVTLSEEQYKLVQKKIYDENLQDVAEVKLEDYRELGNEQWDYITSVGMFEHVGKENLGQYFADVAKYLKKDGVALIHGITRQQGGASNAWIDRYIFPGGYIPGLEENVHHIVASGLQIDDMEMLRRHYQRTLEIWDNNFNKQRDVIEKKMGERFTRMWDLYLQACAASFESGNIDVVQYLLTKGASGKNLPMTRDYMLGQ</sequence>
<dbReference type="InterPro" id="IPR050723">
    <property type="entry name" value="CFA/CMAS"/>
</dbReference>
<keyword evidence="4" id="KW-0949">S-adenosyl-L-methionine</keyword>
<dbReference type="PANTHER" id="PTHR43667">
    <property type="entry name" value="CYCLOPROPANE-FATTY-ACYL-PHOSPHOLIPID SYNTHASE"/>
    <property type="match status" value="1"/>
</dbReference>
<organism evidence="7 8">
    <name type="scientific">Lactobacillus panisapium</name>
    <dbReference type="NCBI Taxonomy" id="2012495"/>
    <lineage>
        <taxon>Bacteria</taxon>
        <taxon>Bacillati</taxon>
        <taxon>Bacillota</taxon>
        <taxon>Bacilli</taxon>
        <taxon>Lactobacillales</taxon>
        <taxon>Lactobacillaceae</taxon>
        <taxon>Lactobacillus</taxon>
    </lineage>
</organism>
<dbReference type="Pfam" id="PF02353">
    <property type="entry name" value="CMAS"/>
    <property type="match status" value="1"/>
</dbReference>
<name>A0ABX8W8C7_9LACO</name>
<dbReference type="GO" id="GO:0032259">
    <property type="term" value="P:methylation"/>
    <property type="evidence" value="ECO:0007669"/>
    <property type="project" value="UniProtKB-KW"/>
</dbReference>
<gene>
    <name evidence="7" type="ORF">GYM71_05895</name>
</gene>
<keyword evidence="3" id="KW-0808">Transferase</keyword>
<evidence type="ECO:0000256" key="5">
    <source>
        <dbReference type="ARBA" id="ARBA00023098"/>
    </source>
</evidence>
<dbReference type="GO" id="GO:0008168">
    <property type="term" value="F:methyltransferase activity"/>
    <property type="evidence" value="ECO:0007669"/>
    <property type="project" value="UniProtKB-KW"/>
</dbReference>
<keyword evidence="2 7" id="KW-0489">Methyltransferase</keyword>
<keyword evidence="5" id="KW-0443">Lipid metabolism</keyword>
<reference evidence="7 8" key="1">
    <citation type="submission" date="2020-01" db="EMBL/GenBank/DDBJ databases">
        <title>Vast differences in strain-level diversity in the gut microbiota of two closely related honey bee species.</title>
        <authorList>
            <person name="Ellegaard K.M."/>
            <person name="Suenami S."/>
            <person name="Miyazaki R."/>
            <person name="Engel P."/>
        </authorList>
    </citation>
    <scope>NUCLEOTIDE SEQUENCE [LARGE SCALE GENOMIC DNA]</scope>
    <source>
        <strain evidence="7 8">ESL0416</strain>
    </source>
</reference>
<dbReference type="Gene3D" id="3.40.50.150">
    <property type="entry name" value="Vaccinia Virus protein VP39"/>
    <property type="match status" value="1"/>
</dbReference>
<dbReference type="InterPro" id="IPR029063">
    <property type="entry name" value="SAM-dependent_MTases_sf"/>
</dbReference>
<evidence type="ECO:0000256" key="4">
    <source>
        <dbReference type="ARBA" id="ARBA00022691"/>
    </source>
</evidence>
<dbReference type="Pfam" id="PF25371">
    <property type="entry name" value="DUF7884"/>
    <property type="match status" value="1"/>
</dbReference>
<dbReference type="CDD" id="cd02440">
    <property type="entry name" value="AdoMet_MTases"/>
    <property type="match status" value="1"/>
</dbReference>
<evidence type="ECO:0000256" key="3">
    <source>
        <dbReference type="ARBA" id="ARBA00022679"/>
    </source>
</evidence>
<dbReference type="EMBL" id="CP048268">
    <property type="protein sequence ID" value="QYN52977.1"/>
    <property type="molecule type" value="Genomic_DNA"/>
</dbReference>
<comment type="similarity">
    <text evidence="1">Belongs to the CFA/CMAS family.</text>
</comment>
<proteinExistence type="inferred from homology"/>
<dbReference type="SUPFAM" id="SSF53335">
    <property type="entry name" value="S-adenosyl-L-methionine-dependent methyltransferases"/>
    <property type="match status" value="1"/>
</dbReference>